<dbReference type="Gene3D" id="2.40.50.100">
    <property type="match status" value="1"/>
</dbReference>
<gene>
    <name evidence="4" type="ORF">NEJAP_3125</name>
</gene>
<feature type="domain" description="Multidrug resistance protein MdtA-like barrel-sandwich hybrid" evidence="3">
    <location>
        <begin position="91"/>
        <end position="254"/>
    </location>
</feature>
<evidence type="ECO:0000313" key="4">
    <source>
        <dbReference type="EMBL" id="BBB31063.1"/>
    </source>
</evidence>
<reference evidence="4 5" key="1">
    <citation type="journal article" date="2008" name="Int. J. Syst. Evol. Microbiol.">
        <title>Neptunomonas japonica sp. nov., an Osedax japonicus symbiont-like bacterium isolated from sediment adjacent to sperm whale carcasses off Kagoshima, Japan.</title>
        <authorList>
            <person name="Miyazaki M."/>
            <person name="Nogi Y."/>
            <person name="Fujiwara Y."/>
            <person name="Kawato M."/>
            <person name="Kubokawa K."/>
            <person name="Horikoshi K."/>
        </authorList>
    </citation>
    <scope>NUCLEOTIDE SEQUENCE [LARGE SCALE GENOMIC DNA]</scope>
    <source>
        <strain evidence="4 5">JAMM 1380</strain>
    </source>
</reference>
<dbReference type="Proteomes" id="UP000595332">
    <property type="component" value="Chromosome"/>
</dbReference>
<dbReference type="Gene3D" id="1.10.287.470">
    <property type="entry name" value="Helix hairpin bin"/>
    <property type="match status" value="1"/>
</dbReference>
<evidence type="ECO:0000313" key="5">
    <source>
        <dbReference type="Proteomes" id="UP000595332"/>
    </source>
</evidence>
<keyword evidence="2" id="KW-0812">Transmembrane</keyword>
<protein>
    <submittedName>
        <fullName evidence="4">RND family efflux transporter MFP subunit</fullName>
    </submittedName>
</protein>
<dbReference type="KEGG" id="njp:NEJAP_3125"/>
<keyword evidence="2" id="KW-1133">Transmembrane helix</keyword>
<dbReference type="AlphaFoldDB" id="A0A7R6PWY5"/>
<dbReference type="Pfam" id="PF25917">
    <property type="entry name" value="BSH_RND"/>
    <property type="match status" value="1"/>
</dbReference>
<dbReference type="PANTHER" id="PTHR30469">
    <property type="entry name" value="MULTIDRUG RESISTANCE PROTEIN MDTA"/>
    <property type="match status" value="1"/>
</dbReference>
<dbReference type="GO" id="GO:0015562">
    <property type="term" value="F:efflux transmembrane transporter activity"/>
    <property type="evidence" value="ECO:0007669"/>
    <property type="project" value="TreeGrafter"/>
</dbReference>
<keyword evidence="5" id="KW-1185">Reference proteome</keyword>
<organism evidence="4 5">
    <name type="scientific">Neptunomonas japonica JAMM 1380</name>
    <dbReference type="NCBI Taxonomy" id="1441457"/>
    <lineage>
        <taxon>Bacteria</taxon>
        <taxon>Pseudomonadati</taxon>
        <taxon>Pseudomonadota</taxon>
        <taxon>Gammaproteobacteria</taxon>
        <taxon>Oceanospirillales</taxon>
        <taxon>Oceanospirillaceae</taxon>
        <taxon>Neptunomonas</taxon>
    </lineage>
</organism>
<keyword evidence="2" id="KW-0472">Membrane</keyword>
<evidence type="ECO:0000259" key="3">
    <source>
        <dbReference type="Pfam" id="PF25917"/>
    </source>
</evidence>
<dbReference type="EMBL" id="AP014546">
    <property type="protein sequence ID" value="BBB31063.1"/>
    <property type="molecule type" value="Genomic_DNA"/>
</dbReference>
<feature type="transmembrane region" description="Helical" evidence="2">
    <location>
        <begin position="12"/>
        <end position="32"/>
    </location>
</feature>
<dbReference type="SUPFAM" id="SSF111369">
    <property type="entry name" value="HlyD-like secretion proteins"/>
    <property type="match status" value="1"/>
</dbReference>
<proteinExistence type="inferred from homology"/>
<evidence type="ECO:0000256" key="2">
    <source>
        <dbReference type="SAM" id="Phobius"/>
    </source>
</evidence>
<sequence>MSTAVNQKKTRHLTWILPLLVMAVAIGAFLALKSSKPQTPSRPALEKSWSVQTQTVSFSTIRPEVVLYGQVESVQMTQLSASVTAFVESVISKEGQQVEKGDLLVKLDPRDTQLIVRQREADLQSVDAKLSAARTQNSADKKALNIEKKLYALASKSVSRYKDLSKRKVGSDDQLDTARKNLQQQALALNNREQAINAYPSQLAQLKAEQEKIKALRDSALLDLERTSITAPFKARISSIKTATGDRVKSGDPLITLYDPTQLQLRSQIPSKTLPWVRQGLLESEDLKATAVIDKQTITLNLSHLASSVSNGNTGVDALLQFTPEQFIPEPGRTLSLTLFLPEIDNVITIPPSALYGTDRVYRVRDAKLESVIVSKVGDAHDDNGSPLILIQPGDLQAGDSLIITQLPNAISGLPVKATE</sequence>
<name>A0A7R6PWY5_9GAMM</name>
<dbReference type="GO" id="GO:1990281">
    <property type="term" value="C:efflux pump complex"/>
    <property type="evidence" value="ECO:0007669"/>
    <property type="project" value="TreeGrafter"/>
</dbReference>
<dbReference type="RefSeq" id="WP_201348193.1">
    <property type="nucleotide sequence ID" value="NZ_AP014546.1"/>
</dbReference>
<dbReference type="PANTHER" id="PTHR30469:SF15">
    <property type="entry name" value="HLYD FAMILY OF SECRETION PROTEINS"/>
    <property type="match status" value="1"/>
</dbReference>
<accession>A0A7R6PWY5</accession>
<comment type="similarity">
    <text evidence="1">Belongs to the membrane fusion protein (MFP) (TC 8.A.1) family.</text>
</comment>
<dbReference type="InterPro" id="IPR058625">
    <property type="entry name" value="MdtA-like_BSH"/>
</dbReference>
<dbReference type="Gene3D" id="2.40.30.170">
    <property type="match status" value="1"/>
</dbReference>
<evidence type="ECO:0000256" key="1">
    <source>
        <dbReference type="ARBA" id="ARBA00009477"/>
    </source>
</evidence>